<evidence type="ECO:0000256" key="1">
    <source>
        <dbReference type="ARBA" id="ARBA00023254"/>
    </source>
</evidence>
<dbReference type="CTD" id="56159"/>
<evidence type="ECO:0000256" key="3">
    <source>
        <dbReference type="PROSITE-ProRule" id="PRU00339"/>
    </source>
</evidence>
<dbReference type="GO" id="GO:0007131">
    <property type="term" value="P:reciprocal meiotic recombination"/>
    <property type="evidence" value="ECO:0007669"/>
    <property type="project" value="TreeGrafter"/>
</dbReference>
<protein>
    <recommendedName>
        <fullName evidence="2">Protein ZIP4 homolog</fullName>
    </recommendedName>
</protein>
<evidence type="ECO:0000313" key="5">
    <source>
        <dbReference type="RefSeq" id="XP_045365162.1"/>
    </source>
</evidence>
<dbReference type="GO" id="GO:0007060">
    <property type="term" value="P:male meiosis chromosome segregation"/>
    <property type="evidence" value="ECO:0007669"/>
    <property type="project" value="TreeGrafter"/>
</dbReference>
<keyword evidence="1" id="KW-0469">Meiosis</keyword>
<organism evidence="4 5">
    <name type="scientific">Camelus bactrianus</name>
    <name type="common">Bactrian camel</name>
    <dbReference type="NCBI Taxonomy" id="9837"/>
    <lineage>
        <taxon>Eukaryota</taxon>
        <taxon>Metazoa</taxon>
        <taxon>Chordata</taxon>
        <taxon>Craniata</taxon>
        <taxon>Vertebrata</taxon>
        <taxon>Euteleostomi</taxon>
        <taxon>Mammalia</taxon>
        <taxon>Eutheria</taxon>
        <taxon>Laurasiatheria</taxon>
        <taxon>Artiodactyla</taxon>
        <taxon>Tylopoda</taxon>
        <taxon>Camelidae</taxon>
        <taxon>Camelus</taxon>
    </lineage>
</organism>
<sequence>MSTYTFPTIPKTVCLELSGTPVLAASLQGSHWRVKASWAGLLIDVIVGEELSKRRRLALRARFAERALCKSAVLAEARARDLKMGDVGFRFMDFKALLSFIVISEITENLIVKDNSPDIPEVIDRLFTDIVNINRESMADIQDAQIEEMAVNLWNWAVTKRVDFVITEEQKAKLRHVACKLVHMCEGSAASEEAIRRQIFMNMRTGKGWVDVGNAIVADEFFQAAMAGLEQLYVKLMQRSSTEAHATMPKIAVERDLFKVLSYQAESAIAQEDFQRASTCVLRCKDMLMRVPRMAGSLHSLCYNFGVETYQKNKYEESSFWLSQSYDIGKMDESSVEPEMLAKVLRLLATTYLDWDDREYYDKAISAVNLANKEHLNPAGLFLKVKILLKGRTADEELLEAAMEILYLDMSLDFCLNIAKLLVDHERESVGFRFLKIICEHFKSSENIGKAQLLHIHMLLQKKEELLAKEKIEKIIIDHQTGSQLTTELVPCLHNILWKKAAESFEVQDYADALHWYYCSLRFYAFDQMDLDLAKLQRNMASCYLLLEQVEKAKEAVKEAERYDPTNIFTQFYIFKIAILERNSEKALQAITALENLLTAKEQEENDILTDKGSTVMLLSLAAQFALENEQQIVAGKALEYLAQYSEDPQQVLTALKYLFRLVLPNIPQIPESENKKKEMNRLLTCLNTALLKLAQYFDGELLTSDSRTNEAHWFRKIAWNLAVQCDKDPVTMREFFILSYKLSQFCPSDQVILIAQKTCLLMAAAVDLEQGRKASTTFEQVMLLNRALQQIHKCRDIWNLLKETGDFSDDPCETLLLLYEFEVKAKLNDPLLDSFLESVWGLPHLESKTLETIASLAMEMPAYYPSIALKALKKALLLHKKKESIDVLKYSKCVRSLVNLLVPDGAPSAVFHPLEEVWGYFEDALGLISRTEGYPETEILWLMIKSWNTGIFMYNRSKYVSAERWCELALRFLDHLGSLKTIYETQMNVLYSELAEAVDKKKGSLLHEE</sequence>
<evidence type="ECO:0000313" key="4">
    <source>
        <dbReference type="Proteomes" id="UP001732780"/>
    </source>
</evidence>
<dbReference type="InterPro" id="IPR019734">
    <property type="entry name" value="TPR_rpt"/>
</dbReference>
<dbReference type="SUPFAM" id="SSF48452">
    <property type="entry name" value="TPR-like"/>
    <property type="match status" value="1"/>
</dbReference>
<dbReference type="InterPro" id="IPR042861">
    <property type="entry name" value="TEX11"/>
</dbReference>
<reference evidence="5" key="1">
    <citation type="submission" date="2025-08" db="UniProtKB">
        <authorList>
            <consortium name="RefSeq"/>
        </authorList>
    </citation>
    <scope>IDENTIFICATION</scope>
    <source>
        <tissue evidence="5">Blood</tissue>
    </source>
</reference>
<dbReference type="GO" id="GO:0000801">
    <property type="term" value="C:central element"/>
    <property type="evidence" value="ECO:0007669"/>
    <property type="project" value="TreeGrafter"/>
</dbReference>
<name>A0A9W3FR73_CAMBA</name>
<dbReference type="PROSITE" id="PS50005">
    <property type="entry name" value="TPR"/>
    <property type="match status" value="1"/>
</dbReference>
<dbReference type="Proteomes" id="UP001732780">
    <property type="component" value="Chromosome X"/>
</dbReference>
<gene>
    <name evidence="5" type="primary">TEX11</name>
</gene>
<dbReference type="RefSeq" id="XP_045365162.1">
    <property type="nucleotide sequence ID" value="XM_045509206.1"/>
</dbReference>
<proteinExistence type="predicted"/>
<dbReference type="FunFam" id="1.25.40.10:FF:000739">
    <property type="entry name" value="Testis expressed 11"/>
    <property type="match status" value="1"/>
</dbReference>
<keyword evidence="3" id="KW-0802">TPR repeat</keyword>
<dbReference type="GO" id="GO:0007130">
    <property type="term" value="P:synaptonemal complex assembly"/>
    <property type="evidence" value="ECO:0007669"/>
    <property type="project" value="TreeGrafter"/>
</dbReference>
<dbReference type="AlphaFoldDB" id="A0A9W3FR73"/>
<dbReference type="InterPro" id="IPR013940">
    <property type="entry name" value="Spo22/ZIP4/TEX11"/>
</dbReference>
<dbReference type="PANTHER" id="PTHR47083:SF1">
    <property type="entry name" value="TESTIS-EXPRESSED PROTEIN 11"/>
    <property type="match status" value="1"/>
</dbReference>
<dbReference type="PANTHER" id="PTHR47083">
    <property type="entry name" value="TESTIS-EXPRESSED PROTEIN 11"/>
    <property type="match status" value="1"/>
</dbReference>
<dbReference type="InterPro" id="IPR011990">
    <property type="entry name" value="TPR-like_helical_dom_sf"/>
</dbReference>
<dbReference type="SMART" id="SM00028">
    <property type="entry name" value="TPR"/>
    <property type="match status" value="3"/>
</dbReference>
<dbReference type="Pfam" id="PF08631">
    <property type="entry name" value="SPO22"/>
    <property type="match status" value="1"/>
</dbReference>
<evidence type="ECO:0000256" key="2">
    <source>
        <dbReference type="ARBA" id="ARBA00031845"/>
    </source>
</evidence>
<accession>A0A9W3FR73</accession>
<dbReference type="Gene3D" id="1.25.40.10">
    <property type="entry name" value="Tetratricopeptide repeat domain"/>
    <property type="match status" value="1"/>
</dbReference>
<keyword evidence="4" id="KW-1185">Reference proteome</keyword>